<gene>
    <name evidence="22" type="ORF">E3P90_03361</name>
</gene>
<comment type="cofactor">
    <cofactor evidence="1 19">
        <name>[4Fe-4S] cluster</name>
        <dbReference type="ChEBI" id="CHEBI:49883"/>
    </cofactor>
</comment>
<dbReference type="Pfam" id="PF23250">
    <property type="entry name" value="zf_DPOE_2"/>
    <property type="match status" value="1"/>
</dbReference>
<dbReference type="FunFam" id="3.90.1600.10:FF:000006">
    <property type="entry name" value="DNA polymerase epsilon catalytic subunit"/>
    <property type="match status" value="1"/>
</dbReference>
<evidence type="ECO:0000313" key="22">
    <source>
        <dbReference type="EMBL" id="TIB09195.1"/>
    </source>
</evidence>
<feature type="region of interest" description="Disordered" evidence="20">
    <location>
        <begin position="1669"/>
        <end position="1691"/>
    </location>
</feature>
<dbReference type="GO" id="GO:0008622">
    <property type="term" value="C:epsilon DNA polymerase complex"/>
    <property type="evidence" value="ECO:0007669"/>
    <property type="project" value="InterPro"/>
</dbReference>
<dbReference type="SUPFAM" id="SSF56672">
    <property type="entry name" value="DNA/RNA polymerases"/>
    <property type="match status" value="1"/>
</dbReference>
<dbReference type="Pfam" id="PF08490">
    <property type="entry name" value="DUF1744"/>
    <property type="match status" value="1"/>
</dbReference>
<evidence type="ECO:0000256" key="17">
    <source>
        <dbReference type="ARBA" id="ARBA00057054"/>
    </source>
</evidence>
<keyword evidence="15 19" id="KW-0539">Nucleus</keyword>
<dbReference type="InterPro" id="IPR023211">
    <property type="entry name" value="DNA_pol_palm_dom_sf"/>
</dbReference>
<keyword evidence="7 19" id="KW-0235">DNA replication</keyword>
<feature type="compositionally biased region" description="Basic residues" evidence="20">
    <location>
        <begin position="1"/>
        <end position="12"/>
    </location>
</feature>
<dbReference type="Gene3D" id="1.10.132.60">
    <property type="entry name" value="DNA polymerase family B, C-terminal domain"/>
    <property type="match status" value="1"/>
</dbReference>
<dbReference type="SMART" id="SM00486">
    <property type="entry name" value="POLBc"/>
    <property type="match status" value="1"/>
</dbReference>
<keyword evidence="5 19" id="KW-0808">Transferase</keyword>
<keyword evidence="6 19" id="KW-0548">Nucleotidyltransferase</keyword>
<dbReference type="InterPro" id="IPR006172">
    <property type="entry name" value="DNA-dir_DNA_pol_B"/>
</dbReference>
<dbReference type="Pfam" id="PF22634">
    <property type="entry name" value="POL2_thumb"/>
    <property type="match status" value="1"/>
</dbReference>
<evidence type="ECO:0000256" key="11">
    <source>
        <dbReference type="ARBA" id="ARBA00022932"/>
    </source>
</evidence>
<keyword evidence="9 19" id="KW-0863">Zinc-finger</keyword>
<evidence type="ECO:0000259" key="21">
    <source>
        <dbReference type="SMART" id="SM01159"/>
    </source>
</evidence>
<evidence type="ECO:0000256" key="14">
    <source>
        <dbReference type="ARBA" id="ARBA00023125"/>
    </source>
</evidence>
<keyword evidence="12 19" id="KW-0408">Iron</keyword>
<dbReference type="PANTHER" id="PTHR10670">
    <property type="entry name" value="DNA POLYMERASE EPSILON CATALYTIC SUBUNIT A"/>
    <property type="match status" value="1"/>
</dbReference>
<evidence type="ECO:0000256" key="4">
    <source>
        <dbReference type="ARBA" id="ARBA00022485"/>
    </source>
</evidence>
<dbReference type="Gene3D" id="3.90.1600.10">
    <property type="entry name" value="Palm domain of DNA polymerase"/>
    <property type="match status" value="1"/>
</dbReference>
<dbReference type="GO" id="GO:0003887">
    <property type="term" value="F:DNA-directed DNA polymerase activity"/>
    <property type="evidence" value="ECO:0007669"/>
    <property type="project" value="UniProtKB-KW"/>
</dbReference>
<dbReference type="Proteomes" id="UP000306954">
    <property type="component" value="Unassembled WGS sequence"/>
</dbReference>
<dbReference type="GO" id="GO:0045004">
    <property type="term" value="P:DNA replication proofreading"/>
    <property type="evidence" value="ECO:0007669"/>
    <property type="project" value="TreeGrafter"/>
</dbReference>
<dbReference type="GO" id="GO:0006287">
    <property type="term" value="P:base-excision repair, gap-filling"/>
    <property type="evidence" value="ECO:0007669"/>
    <property type="project" value="TreeGrafter"/>
</dbReference>
<evidence type="ECO:0000256" key="12">
    <source>
        <dbReference type="ARBA" id="ARBA00023004"/>
    </source>
</evidence>
<dbReference type="GO" id="GO:0003677">
    <property type="term" value="F:DNA binding"/>
    <property type="evidence" value="ECO:0007669"/>
    <property type="project" value="UniProtKB-KW"/>
</dbReference>
<comment type="caution">
    <text evidence="22">The sequence shown here is derived from an EMBL/GenBank/DDBJ whole genome shotgun (WGS) entry which is preliminary data.</text>
</comment>
<keyword evidence="13 19" id="KW-0411">Iron-sulfur</keyword>
<dbReference type="CDD" id="cd05535">
    <property type="entry name" value="POLBc_epsilon"/>
    <property type="match status" value="1"/>
</dbReference>
<dbReference type="GO" id="GO:0006297">
    <property type="term" value="P:nucleotide-excision repair, DNA gap filling"/>
    <property type="evidence" value="ECO:0007669"/>
    <property type="project" value="TreeGrafter"/>
</dbReference>
<keyword evidence="8 19" id="KW-0479">Metal-binding</keyword>
<comment type="subcellular location">
    <subcellularLocation>
        <location evidence="2 19">Nucleus</location>
    </subcellularLocation>
</comment>
<keyword evidence="11 19" id="KW-0239">DNA-directed DNA polymerase</keyword>
<protein>
    <recommendedName>
        <fullName evidence="19">DNA polymerase epsilon catalytic subunit</fullName>
        <ecNumber evidence="19">2.7.7.7</ecNumber>
    </recommendedName>
</protein>
<dbReference type="Pfam" id="PF22912">
    <property type="entry name" value="zf-DPOE"/>
    <property type="match status" value="1"/>
</dbReference>
<proteinExistence type="inferred from homology"/>
<dbReference type="InterPro" id="IPR006133">
    <property type="entry name" value="DNA-dir_DNA_pol_B_exonuc"/>
</dbReference>
<dbReference type="FunFam" id="1.10.132.60:FF:000002">
    <property type="entry name" value="DNA polymerase epsilon catalytic subunit"/>
    <property type="match status" value="1"/>
</dbReference>
<comment type="similarity">
    <text evidence="3 19">Belongs to the DNA polymerase type-B family.</text>
</comment>
<dbReference type="Pfam" id="PF03104">
    <property type="entry name" value="DNA_pol_B_exo1"/>
    <property type="match status" value="1"/>
</dbReference>
<reference evidence="22 23" key="1">
    <citation type="submission" date="2019-03" db="EMBL/GenBank/DDBJ databases">
        <title>Sequencing 23 genomes of Wallemia ichthyophaga.</title>
        <authorList>
            <person name="Gostincar C."/>
        </authorList>
    </citation>
    <scope>NUCLEOTIDE SEQUENCE [LARGE SCALE GENOMIC DNA]</scope>
    <source>
        <strain evidence="22 23">EXF-8621</strain>
    </source>
</reference>
<evidence type="ECO:0000256" key="16">
    <source>
        <dbReference type="ARBA" id="ARBA00049244"/>
    </source>
</evidence>
<dbReference type="GO" id="GO:0000278">
    <property type="term" value="P:mitotic cell cycle"/>
    <property type="evidence" value="ECO:0007669"/>
    <property type="project" value="TreeGrafter"/>
</dbReference>
<comment type="function">
    <text evidence="17 19">DNA polymerase II participates in chromosomal DNA replication.</text>
</comment>
<evidence type="ECO:0000256" key="5">
    <source>
        <dbReference type="ARBA" id="ARBA00022679"/>
    </source>
</evidence>
<dbReference type="InterPro" id="IPR043502">
    <property type="entry name" value="DNA/RNA_pol_sf"/>
</dbReference>
<dbReference type="Gene3D" id="3.30.420.10">
    <property type="entry name" value="Ribonuclease H-like superfamily/Ribonuclease H"/>
    <property type="match status" value="1"/>
</dbReference>
<dbReference type="GO" id="GO:0051539">
    <property type="term" value="F:4 iron, 4 sulfur cluster binding"/>
    <property type="evidence" value="ECO:0007669"/>
    <property type="project" value="UniProtKB-KW"/>
</dbReference>
<evidence type="ECO:0000256" key="15">
    <source>
        <dbReference type="ARBA" id="ARBA00023242"/>
    </source>
</evidence>
<sequence>MSSRTKFKKAGTGRKEPSAPKIVDERQLLAAKFDKIKESDHLDARLGFSRFEEGGAREAWLVNMHPTLIEDDDYIGGKAAVDFYFLEDDGGMFKSTITYEPYFYLSCKPGTEAAVEEWLLRRFESLIYKIERIYKDDLKAPNHLLSLPKVYLQLKFRNVQDLLTIRREVLPLAQSNAEKRSAVDAYADVVASADQDITLENSGNDAKSKEDPSQLIVDAREYDVPYYLRVATDLAHSLLGIRVGMWYTVSASEGKIKLEKVEHRVKRAEPVVMAYDIETCKAPLKFPDSAVDPIMMISYMVDGQGYLITNREIVSEDIHDFDYTPKDEYDGPFSIFNEPDEAGVLKRFFEHIRQVQPTVMATYNGDFFDFPYVDARATANGLSLYAETGFERDNEDEYKSATCSHMDCFRWVKRDSYLPQGSHGLKAVTVAKLGYNPIELDPELMTPYAIEQPQVLAQYSVSDAVATYYLYMKYIHPFVFSLCNIIPLNPDDVLRKGSGTLCETLLMVEAYSAGVIMPNRHVDPQGSMYEGHLLSSETYVGGHVEALEAGVFRNDIATDFKIVPKAIQQLIDDLDNALQFSIVVEEKKRLEDVENYEQVKNEIKGVLENLRDNPVRQDPPLIYHLDVAAMYPNIMLSNRLQPDAVVDEGMCAACDYNTPDKQCDRRLTWAWRGEFFPAKRDEYNMIRHALESESFPGRQIGAPKRRFVELSPTEQSALIQKRLGDYSRKVYRKTHDTKIINREAIICQRENPFYIDTVRAFRDRRYEYKGFHKQWKGKLDNANEEGSLSASVEAKNMITLYDSLQLAHKCILNSFYGYVMRKGARWYSMEMAGITCLTGATIIQMARQLVEQIGRPLELDTDGIWCMLPGCFPENFKFTLKGGKTMGFSYPCVMLNHLVHGKFTNDQYHTLTNKDKGEYEMHSENSIFFELDGPYRAMILPASKEEDKLLKKRYAVFEEDGSLAELKGFEVKRRGELQLIKFFQSEIFSKFLLGSTTKECYDAVAKVADQWLDILFGKGSTLSDEELVELISENRSMSKTLAEYEGQKSTSISTARRLAEFLGEQMVKDKGLSCRYIISAKPFGAPVTERAVPVTIFTAEQSIKSHYLRKWLKDNSLTDFDIRSILDWDYYIERFGSVVQKIITIPAALQKIPNPVPRIAHPDWLYKRIANSDDKFRQHKLTDMFEKQREVNQDMEDLGIGPSVNGKPKQAAVRKKNRQQLEEEEYERVMSIPVPDADEDYSAFIRVMRKRWKLQRAYKRKHGSKASRNQAGVSRQTALGMFQDRSVGFSGSAWDIVQIYPSVRPGEFRLWLSLGGNFQQVRLRIPREFYLNLKNAPGEGEFAEEYMAERVVRSLPRDQPCLNLFKLTVPERLYVDNESHFKNLTSNINVDSVYEMQVPLIDRALIRLGSKCALSKASTGGLSKGLDRGFELVELSNAAQNSKTYLQNFNQLRYIYMFHAYVDRRHIYSVFSPDGECKIFIVDSSSRTRPQLPNLDKVYGQSYESYLSRKSEENDEAFEYSSEMSFEVTFHGGEQSAVKNMFRYLNTLGGQRQGPTIVVLNSPQSQSYFSQFGDGLNNYPVIAVPTSRKDLSIDESLMWLPKISKRMIGMYFRMSAWIHERIGLAKHYDVPVGNIERDAPIQLSDISFARRLIKSDILLWWSHSSKPDLGGREQDVPPQQFADEGGGPEEFSNPGTFSNVVLEVELRDIAVNSILQSSLVNEMEGAGSAATVFDSTSHTIDEYTKGQAKASVTLGEAVVSSQVFSILKSMVKSWYLDKAKSADGQSAFGHLLVDHLLRWISSPVSRLFDPGIHRFLRGLMKKVFLQLLAEIKRLGSGIVYADFGRIFILTSKPTAGSAAAYAQYILSATTSAELFKHITLTTVNFWDYLVWMDLSNFGGVVNHAPNSSSPPEEFHVDMKWNVPQYLPPALQNYFDIVIAEYIYAMYSEKRKMGLQYRKPLRAIANEGGEVAVDDYKKQEIDFERNLITRVITRRLLKIVTEMSRKQSEAATELASGVEDNEEANMFIFPLLPGSQGSMKNPTLEFVKSVCTVLGLSRDVAIEVTVLKRNLLDILKVREFSEDAQFKPPCESFKVTGVVCKACTFVQDLDLVRDVELLEEEWPCASCGRSQDKMEVELSLLGVVDKLVAGFAVQDLKCSKCGTIRSSDLAAHCHCSGAWKLTTSREAFKRRLQVINSVARYHDLKMLEEYTDSIKSS</sequence>
<evidence type="ECO:0000256" key="9">
    <source>
        <dbReference type="ARBA" id="ARBA00022771"/>
    </source>
</evidence>
<dbReference type="GO" id="GO:0000166">
    <property type="term" value="F:nucleotide binding"/>
    <property type="evidence" value="ECO:0007669"/>
    <property type="project" value="InterPro"/>
</dbReference>
<dbReference type="PANTHER" id="PTHR10670:SF0">
    <property type="entry name" value="DNA POLYMERASE EPSILON CATALYTIC SUBUNIT A"/>
    <property type="match status" value="1"/>
</dbReference>
<dbReference type="InterPro" id="IPR013697">
    <property type="entry name" value="DNA_pol_e_suA_C"/>
</dbReference>
<dbReference type="InterPro" id="IPR042087">
    <property type="entry name" value="DNA_pol_B_thumb"/>
</dbReference>
<dbReference type="EMBL" id="SPOF01000045">
    <property type="protein sequence ID" value="TIB09195.1"/>
    <property type="molecule type" value="Genomic_DNA"/>
</dbReference>
<evidence type="ECO:0000256" key="18">
    <source>
        <dbReference type="ARBA" id="ARBA00065544"/>
    </source>
</evidence>
<evidence type="ECO:0000256" key="13">
    <source>
        <dbReference type="ARBA" id="ARBA00023014"/>
    </source>
</evidence>
<feature type="domain" description="DNA polymerase epsilon catalytic subunit A C-terminal" evidence="21">
    <location>
        <begin position="1494"/>
        <end position="1900"/>
    </location>
</feature>
<dbReference type="GO" id="GO:0008310">
    <property type="term" value="F:single-stranded DNA 3'-5' DNA exonuclease activity"/>
    <property type="evidence" value="ECO:0007669"/>
    <property type="project" value="TreeGrafter"/>
</dbReference>
<dbReference type="SMART" id="SM01159">
    <property type="entry name" value="DUF1744"/>
    <property type="match status" value="1"/>
</dbReference>
<dbReference type="InterPro" id="IPR054475">
    <property type="entry name" value="Znf-DPOE"/>
</dbReference>
<dbReference type="CDD" id="cd05779">
    <property type="entry name" value="DNA_polB_epsilon_exo"/>
    <property type="match status" value="1"/>
</dbReference>
<evidence type="ECO:0000256" key="7">
    <source>
        <dbReference type="ARBA" id="ARBA00022705"/>
    </source>
</evidence>
<dbReference type="InterPro" id="IPR036397">
    <property type="entry name" value="RNaseH_sf"/>
</dbReference>
<dbReference type="SUPFAM" id="SSF53098">
    <property type="entry name" value="Ribonuclease H-like"/>
    <property type="match status" value="1"/>
</dbReference>
<keyword evidence="14 19" id="KW-0238">DNA-binding</keyword>
<dbReference type="GO" id="GO:0008270">
    <property type="term" value="F:zinc ion binding"/>
    <property type="evidence" value="ECO:0007669"/>
    <property type="project" value="UniProtKB-KW"/>
</dbReference>
<name>A0A4T0HUL7_WALIC</name>
<organism evidence="22 23">
    <name type="scientific">Wallemia ichthyophaga</name>
    <dbReference type="NCBI Taxonomy" id="245174"/>
    <lineage>
        <taxon>Eukaryota</taxon>
        <taxon>Fungi</taxon>
        <taxon>Dikarya</taxon>
        <taxon>Basidiomycota</taxon>
        <taxon>Wallemiomycotina</taxon>
        <taxon>Wallemiomycetes</taxon>
        <taxon>Wallemiales</taxon>
        <taxon>Wallemiaceae</taxon>
        <taxon>Wallemia</taxon>
    </lineage>
</organism>
<dbReference type="Gene3D" id="3.30.342.10">
    <property type="entry name" value="DNA Polymerase, chain B, domain 1"/>
    <property type="match status" value="1"/>
</dbReference>
<dbReference type="FunFam" id="1.10.287.690:FF:000005">
    <property type="entry name" value="DNA polymerase epsilon catalytic subunit"/>
    <property type="match status" value="1"/>
</dbReference>
<dbReference type="InterPro" id="IPR029703">
    <property type="entry name" value="POL2"/>
</dbReference>
<evidence type="ECO:0000256" key="19">
    <source>
        <dbReference type="RuleBase" id="RU365029"/>
    </source>
</evidence>
<feature type="region of interest" description="Disordered" evidence="20">
    <location>
        <begin position="1"/>
        <end position="20"/>
    </location>
</feature>
<dbReference type="InterPro" id="IPR055191">
    <property type="entry name" value="POL2_thumb"/>
</dbReference>
<dbReference type="InterPro" id="IPR012337">
    <property type="entry name" value="RNaseH-like_sf"/>
</dbReference>
<evidence type="ECO:0000256" key="10">
    <source>
        <dbReference type="ARBA" id="ARBA00022833"/>
    </source>
</evidence>
<comment type="subunit">
    <text evidence="18">Heterotetramer. Consists of 4 subunits: POL2, DPB2, DPB3 and DPB4.</text>
</comment>
<evidence type="ECO:0000256" key="1">
    <source>
        <dbReference type="ARBA" id="ARBA00001966"/>
    </source>
</evidence>
<dbReference type="EC" id="2.7.7.7" evidence="19"/>
<evidence type="ECO:0000256" key="8">
    <source>
        <dbReference type="ARBA" id="ARBA00022723"/>
    </source>
</evidence>
<accession>A0A4T0HUL7</accession>
<dbReference type="FunFam" id="3.30.420.10:FF:000010">
    <property type="entry name" value="DNA polymerase epsilon catalytic subunit"/>
    <property type="match status" value="1"/>
</dbReference>
<dbReference type="GO" id="GO:0006272">
    <property type="term" value="P:leading strand elongation"/>
    <property type="evidence" value="ECO:0007669"/>
    <property type="project" value="TreeGrafter"/>
</dbReference>
<comment type="catalytic activity">
    <reaction evidence="16 19">
        <text>DNA(n) + a 2'-deoxyribonucleoside 5'-triphosphate = DNA(n+1) + diphosphate</text>
        <dbReference type="Rhea" id="RHEA:22508"/>
        <dbReference type="Rhea" id="RHEA-COMP:17339"/>
        <dbReference type="Rhea" id="RHEA-COMP:17340"/>
        <dbReference type="ChEBI" id="CHEBI:33019"/>
        <dbReference type="ChEBI" id="CHEBI:61560"/>
        <dbReference type="ChEBI" id="CHEBI:173112"/>
        <dbReference type="EC" id="2.7.7.7"/>
    </reaction>
</comment>
<evidence type="ECO:0000313" key="23">
    <source>
        <dbReference type="Proteomes" id="UP000306954"/>
    </source>
</evidence>
<evidence type="ECO:0000256" key="20">
    <source>
        <dbReference type="SAM" id="MobiDB-lite"/>
    </source>
</evidence>
<evidence type="ECO:0000256" key="6">
    <source>
        <dbReference type="ARBA" id="ARBA00022695"/>
    </source>
</evidence>
<keyword evidence="4 19" id="KW-0004">4Fe-4S</keyword>
<evidence type="ECO:0000256" key="3">
    <source>
        <dbReference type="ARBA" id="ARBA00005755"/>
    </source>
</evidence>
<keyword evidence="10 19" id="KW-0862">Zinc</keyword>
<evidence type="ECO:0000256" key="2">
    <source>
        <dbReference type="ARBA" id="ARBA00004123"/>
    </source>
</evidence>